<protein>
    <recommendedName>
        <fullName evidence="4">dihydroneopterin aldolase</fullName>
        <ecNumber evidence="4">4.1.2.25</ecNumber>
    </recommendedName>
    <alternativeName>
        <fullName evidence="7">7,8-dihydroneopterin aldolase</fullName>
    </alternativeName>
</protein>
<evidence type="ECO:0000256" key="2">
    <source>
        <dbReference type="ARBA" id="ARBA00005013"/>
    </source>
</evidence>
<evidence type="ECO:0000256" key="3">
    <source>
        <dbReference type="ARBA" id="ARBA00005708"/>
    </source>
</evidence>
<dbReference type="EMBL" id="KB008036">
    <property type="protein sequence ID" value="ELR15081.1"/>
    <property type="molecule type" value="Genomic_DNA"/>
</dbReference>
<accession>L8GSK6</accession>
<dbReference type="SUPFAM" id="SSF55620">
    <property type="entry name" value="Tetrahydrobiopterin biosynthesis enzymes-like"/>
    <property type="match status" value="1"/>
</dbReference>
<organism evidence="9 10">
    <name type="scientific">Acanthamoeba castellanii (strain ATCC 30010 / Neff)</name>
    <dbReference type="NCBI Taxonomy" id="1257118"/>
    <lineage>
        <taxon>Eukaryota</taxon>
        <taxon>Amoebozoa</taxon>
        <taxon>Discosea</taxon>
        <taxon>Longamoebia</taxon>
        <taxon>Centramoebida</taxon>
        <taxon>Acanthamoebidae</taxon>
        <taxon>Acanthamoeba</taxon>
    </lineage>
</organism>
<dbReference type="EC" id="4.1.2.25" evidence="4"/>
<dbReference type="GO" id="GO:0046656">
    <property type="term" value="P:folic acid biosynthetic process"/>
    <property type="evidence" value="ECO:0007669"/>
    <property type="project" value="UniProtKB-KW"/>
</dbReference>
<dbReference type="InterPro" id="IPR043133">
    <property type="entry name" value="GTP-CH-I_C/QueF"/>
</dbReference>
<dbReference type="KEGG" id="acan:ACA1_215420"/>
<evidence type="ECO:0000256" key="6">
    <source>
        <dbReference type="ARBA" id="ARBA00023239"/>
    </source>
</evidence>
<dbReference type="NCBIfam" id="TIGR00526">
    <property type="entry name" value="folB_dom"/>
    <property type="match status" value="1"/>
</dbReference>
<evidence type="ECO:0000256" key="4">
    <source>
        <dbReference type="ARBA" id="ARBA00013043"/>
    </source>
</evidence>
<dbReference type="GO" id="GO:0016301">
    <property type="term" value="F:kinase activity"/>
    <property type="evidence" value="ECO:0007669"/>
    <property type="project" value="UniProtKB-KW"/>
</dbReference>
<comment type="catalytic activity">
    <reaction evidence="1">
        <text>7,8-dihydroneopterin = 6-hydroxymethyl-7,8-dihydropterin + glycolaldehyde</text>
        <dbReference type="Rhea" id="RHEA:10540"/>
        <dbReference type="ChEBI" id="CHEBI:17001"/>
        <dbReference type="ChEBI" id="CHEBI:17071"/>
        <dbReference type="ChEBI" id="CHEBI:44841"/>
        <dbReference type="EC" id="4.1.2.25"/>
    </reaction>
</comment>
<dbReference type="STRING" id="1257118.L8GSK6"/>
<dbReference type="Gene3D" id="3.30.1130.10">
    <property type="match status" value="1"/>
</dbReference>
<dbReference type="OMA" id="NIPHKLM"/>
<comment type="similarity">
    <text evidence="3">Belongs to the DHNA family.</text>
</comment>
<evidence type="ECO:0000259" key="8">
    <source>
        <dbReference type="SMART" id="SM00905"/>
    </source>
</evidence>
<dbReference type="AlphaFoldDB" id="L8GSK6"/>
<dbReference type="OrthoDB" id="615426at2759"/>
<dbReference type="GeneID" id="14915770"/>
<dbReference type="SMART" id="SM00905">
    <property type="entry name" value="FolB"/>
    <property type="match status" value="1"/>
</dbReference>
<gene>
    <name evidence="9" type="ORF">ACA1_215420</name>
</gene>
<keyword evidence="6" id="KW-0456">Lyase</keyword>
<dbReference type="PANTHER" id="PTHR42844">
    <property type="entry name" value="DIHYDRONEOPTERIN ALDOLASE 1-RELATED"/>
    <property type="match status" value="1"/>
</dbReference>
<keyword evidence="5" id="KW-0289">Folate biosynthesis</keyword>
<dbReference type="InterPro" id="IPR006157">
    <property type="entry name" value="FolB_dom"/>
</dbReference>
<dbReference type="RefSeq" id="XP_004337094.1">
    <property type="nucleotide sequence ID" value="XM_004337046.1"/>
</dbReference>
<feature type="non-terminal residue" evidence="9">
    <location>
        <position position="123"/>
    </location>
</feature>
<reference evidence="9 10" key="1">
    <citation type="journal article" date="2013" name="Genome Biol.">
        <title>Genome of Acanthamoeba castellanii highlights extensive lateral gene transfer and early evolution of tyrosine kinase signaling.</title>
        <authorList>
            <person name="Clarke M."/>
            <person name="Lohan A.J."/>
            <person name="Liu B."/>
            <person name="Lagkouvardos I."/>
            <person name="Roy S."/>
            <person name="Zafar N."/>
            <person name="Bertelli C."/>
            <person name="Schilde C."/>
            <person name="Kianianmomeni A."/>
            <person name="Burglin T.R."/>
            <person name="Frech C."/>
            <person name="Turcotte B."/>
            <person name="Kopec K.O."/>
            <person name="Synnott J.M."/>
            <person name="Choo C."/>
            <person name="Paponov I."/>
            <person name="Finkler A."/>
            <person name="Soon Heng Tan C."/>
            <person name="Hutchins A.P."/>
            <person name="Weinmeier T."/>
            <person name="Rattei T."/>
            <person name="Chu J.S."/>
            <person name="Gimenez G."/>
            <person name="Irimia M."/>
            <person name="Rigden D.J."/>
            <person name="Fitzpatrick D.A."/>
            <person name="Lorenzo-Morales J."/>
            <person name="Bateman A."/>
            <person name="Chiu C.H."/>
            <person name="Tang P."/>
            <person name="Hegemann P."/>
            <person name="Fromm H."/>
            <person name="Raoult D."/>
            <person name="Greub G."/>
            <person name="Miranda-Saavedra D."/>
            <person name="Chen N."/>
            <person name="Nash P."/>
            <person name="Ginger M.L."/>
            <person name="Horn M."/>
            <person name="Schaap P."/>
            <person name="Caler L."/>
            <person name="Loftus B."/>
        </authorList>
    </citation>
    <scope>NUCLEOTIDE SEQUENCE [LARGE SCALE GENOMIC DNA]</scope>
    <source>
        <strain evidence="9 10">Neff</strain>
    </source>
</reference>
<dbReference type="PANTHER" id="PTHR42844:SF1">
    <property type="entry name" value="DIHYDRONEOPTERIN ALDOLASE 1-RELATED"/>
    <property type="match status" value="1"/>
</dbReference>
<keyword evidence="10" id="KW-1185">Reference proteome</keyword>
<evidence type="ECO:0000256" key="7">
    <source>
        <dbReference type="ARBA" id="ARBA00032903"/>
    </source>
</evidence>
<dbReference type="InterPro" id="IPR006156">
    <property type="entry name" value="Dihydroneopterin_aldolase"/>
</dbReference>
<keyword evidence="9" id="KW-0808">Transferase</keyword>
<sequence length="123" mass="13832">MPAKDKIFIKDLMVQAILGVNKEERVKRQNINISIVIFHDIKQAALHDDVRHTINYSLVCKAVVAYTEDSHHYTLESLCSGIAKICCVQFGAAEAIVHVEKPCALSLARCPAVEVHRTRDFFL</sequence>
<evidence type="ECO:0000256" key="5">
    <source>
        <dbReference type="ARBA" id="ARBA00022909"/>
    </source>
</evidence>
<dbReference type="VEuPathDB" id="AmoebaDB:ACA1_215420"/>
<name>L8GSK6_ACACF</name>
<dbReference type="Pfam" id="PF02152">
    <property type="entry name" value="FolB"/>
    <property type="match status" value="1"/>
</dbReference>
<keyword evidence="9" id="KW-0418">Kinase</keyword>
<dbReference type="GO" id="GO:0005737">
    <property type="term" value="C:cytoplasm"/>
    <property type="evidence" value="ECO:0007669"/>
    <property type="project" value="TreeGrafter"/>
</dbReference>
<comment type="pathway">
    <text evidence="2">Cofactor biosynthesis; tetrahydrofolate biosynthesis; 2-amino-4-hydroxy-6-hydroxymethyl-7,8-dihydropteridine diphosphate from 7,8-dihydroneopterin triphosphate: step 3/4.</text>
</comment>
<proteinExistence type="inferred from homology"/>
<evidence type="ECO:0000256" key="1">
    <source>
        <dbReference type="ARBA" id="ARBA00001353"/>
    </source>
</evidence>
<dbReference type="GO" id="GO:0004150">
    <property type="term" value="F:dihydroneopterin aldolase activity"/>
    <property type="evidence" value="ECO:0007669"/>
    <property type="project" value="UniProtKB-EC"/>
</dbReference>
<evidence type="ECO:0000313" key="9">
    <source>
        <dbReference type="EMBL" id="ELR15081.1"/>
    </source>
</evidence>
<feature type="domain" description="Dihydroneopterin aldolase/epimerase" evidence="8">
    <location>
        <begin position="7"/>
        <end position="117"/>
    </location>
</feature>
<dbReference type="Proteomes" id="UP000011083">
    <property type="component" value="Unassembled WGS sequence"/>
</dbReference>
<evidence type="ECO:0000313" key="10">
    <source>
        <dbReference type="Proteomes" id="UP000011083"/>
    </source>
</evidence>